<comment type="caution">
    <text evidence="7">The sequence shown here is derived from an EMBL/GenBank/DDBJ whole genome shotgun (WGS) entry which is preliminary data.</text>
</comment>
<evidence type="ECO:0000256" key="1">
    <source>
        <dbReference type="ARBA" id="ARBA00010876"/>
    </source>
</evidence>
<name>A0A6M1RF10_9BACT</name>
<dbReference type="GO" id="GO:0120159">
    <property type="term" value="F:rRNA pseudouridine synthase activity"/>
    <property type="evidence" value="ECO:0007669"/>
    <property type="project" value="UniProtKB-ARBA"/>
</dbReference>
<comment type="similarity">
    <text evidence="1 5">Belongs to the pseudouridine synthase RluA family.</text>
</comment>
<dbReference type="PANTHER" id="PTHR21600">
    <property type="entry name" value="MITOCHONDRIAL RNA PSEUDOURIDINE SYNTHASE"/>
    <property type="match status" value="1"/>
</dbReference>
<dbReference type="InterPro" id="IPR036986">
    <property type="entry name" value="S4_RNA-bd_sf"/>
</dbReference>
<proteinExistence type="inferred from homology"/>
<comment type="catalytic activity">
    <reaction evidence="5">
        <text>a uridine in RNA = a pseudouridine in RNA</text>
        <dbReference type="Rhea" id="RHEA:48348"/>
        <dbReference type="Rhea" id="RHEA-COMP:12068"/>
        <dbReference type="Rhea" id="RHEA-COMP:12069"/>
        <dbReference type="ChEBI" id="CHEBI:65314"/>
        <dbReference type="ChEBI" id="CHEBI:65315"/>
    </reaction>
</comment>
<dbReference type="InterPro" id="IPR002942">
    <property type="entry name" value="S4_RNA-bd"/>
</dbReference>
<dbReference type="SUPFAM" id="SSF55174">
    <property type="entry name" value="Alpha-L RNA-binding motif"/>
    <property type="match status" value="1"/>
</dbReference>
<dbReference type="EMBL" id="JAAKYA010000024">
    <property type="protein sequence ID" value="NGO38608.1"/>
    <property type="molecule type" value="Genomic_DNA"/>
</dbReference>
<dbReference type="InterPro" id="IPR006145">
    <property type="entry name" value="PsdUridine_synth_RsuA/RluA"/>
</dbReference>
<dbReference type="AlphaFoldDB" id="A0A6M1RF10"/>
<dbReference type="InterPro" id="IPR006225">
    <property type="entry name" value="PsdUridine_synth_RluC/D"/>
</dbReference>
<dbReference type="CDD" id="cd02869">
    <property type="entry name" value="PseudoU_synth_RluA_like"/>
    <property type="match status" value="1"/>
</dbReference>
<dbReference type="Proteomes" id="UP000477311">
    <property type="component" value="Unassembled WGS sequence"/>
</dbReference>
<feature type="domain" description="RNA-binding S4" evidence="6">
    <location>
        <begin position="16"/>
        <end position="75"/>
    </location>
</feature>
<evidence type="ECO:0000259" key="6">
    <source>
        <dbReference type="SMART" id="SM00363"/>
    </source>
</evidence>
<dbReference type="Gene3D" id="3.30.2350.10">
    <property type="entry name" value="Pseudouridine synthase"/>
    <property type="match status" value="1"/>
</dbReference>
<evidence type="ECO:0000256" key="5">
    <source>
        <dbReference type="RuleBase" id="RU362028"/>
    </source>
</evidence>
<dbReference type="SMART" id="SM00363">
    <property type="entry name" value="S4"/>
    <property type="match status" value="1"/>
</dbReference>
<feature type="active site" evidence="3">
    <location>
        <position position="140"/>
    </location>
</feature>
<dbReference type="GO" id="GO:0000455">
    <property type="term" value="P:enzyme-directed rRNA pseudouridine synthesis"/>
    <property type="evidence" value="ECO:0007669"/>
    <property type="project" value="UniProtKB-ARBA"/>
</dbReference>
<dbReference type="Pfam" id="PF00849">
    <property type="entry name" value="PseudoU_synth_2"/>
    <property type="match status" value="1"/>
</dbReference>
<gene>
    <name evidence="7" type="ORF">G4L39_04225</name>
</gene>
<organism evidence="7 8">
    <name type="scientific">Limisphaera ngatamarikiensis</name>
    <dbReference type="NCBI Taxonomy" id="1324935"/>
    <lineage>
        <taxon>Bacteria</taxon>
        <taxon>Pseudomonadati</taxon>
        <taxon>Verrucomicrobiota</taxon>
        <taxon>Verrucomicrobiia</taxon>
        <taxon>Limisphaerales</taxon>
        <taxon>Limisphaeraceae</taxon>
        <taxon>Limisphaera</taxon>
    </lineage>
</organism>
<evidence type="ECO:0000313" key="8">
    <source>
        <dbReference type="Proteomes" id="UP000477311"/>
    </source>
</evidence>
<keyword evidence="8" id="KW-1185">Reference proteome</keyword>
<dbReference type="InterPro" id="IPR050188">
    <property type="entry name" value="RluA_PseudoU_synthase"/>
</dbReference>
<dbReference type="PROSITE" id="PS50889">
    <property type="entry name" value="S4"/>
    <property type="match status" value="1"/>
</dbReference>
<dbReference type="PANTHER" id="PTHR21600:SF44">
    <property type="entry name" value="RIBOSOMAL LARGE SUBUNIT PSEUDOURIDINE SYNTHASE D"/>
    <property type="match status" value="1"/>
</dbReference>
<dbReference type="NCBIfam" id="TIGR00005">
    <property type="entry name" value="rluA_subfam"/>
    <property type="match status" value="1"/>
</dbReference>
<dbReference type="SUPFAM" id="SSF55120">
    <property type="entry name" value="Pseudouridine synthase"/>
    <property type="match status" value="1"/>
</dbReference>
<dbReference type="InterPro" id="IPR006224">
    <property type="entry name" value="PsdUridine_synth_RluA-like_CS"/>
</dbReference>
<protein>
    <recommendedName>
        <fullName evidence="5">Pseudouridine synthase</fullName>
        <ecNumber evidence="5">5.4.99.-</ecNumber>
    </recommendedName>
</protein>
<evidence type="ECO:0000313" key="7">
    <source>
        <dbReference type="EMBL" id="NGO38608.1"/>
    </source>
</evidence>
<evidence type="ECO:0000256" key="2">
    <source>
        <dbReference type="ARBA" id="ARBA00023235"/>
    </source>
</evidence>
<dbReference type="CDD" id="cd00165">
    <property type="entry name" value="S4"/>
    <property type="match status" value="1"/>
</dbReference>
<keyword evidence="2 5" id="KW-0413">Isomerase</keyword>
<dbReference type="Gene3D" id="3.10.290.10">
    <property type="entry name" value="RNA-binding S4 domain"/>
    <property type="match status" value="1"/>
</dbReference>
<comment type="function">
    <text evidence="5">Responsible for synthesis of pseudouridine from uracil.</text>
</comment>
<dbReference type="Pfam" id="PF01479">
    <property type="entry name" value="S4"/>
    <property type="match status" value="1"/>
</dbReference>
<dbReference type="GO" id="GO:0003723">
    <property type="term" value="F:RNA binding"/>
    <property type="evidence" value="ECO:0007669"/>
    <property type="project" value="UniProtKB-KW"/>
</dbReference>
<dbReference type="PROSITE" id="PS01129">
    <property type="entry name" value="PSI_RLU"/>
    <property type="match status" value="1"/>
</dbReference>
<dbReference type="InterPro" id="IPR020103">
    <property type="entry name" value="PsdUridine_synth_cat_dom_sf"/>
</dbReference>
<evidence type="ECO:0000256" key="3">
    <source>
        <dbReference type="PIRSR" id="PIRSR606225-1"/>
    </source>
</evidence>
<sequence>MPTLETFIIEESAPGERFDVFLHRRYPALSRSAIQRLIEQGAVKVNGRPVKPTHSPRAGEQVEVEWPDPKPATLEPVAIPLDILYEDDCLVVINKPAGLVVHPAAGHETHTLVHALLHHCAGRLSGVGGVSRPGIVHRLDKDTSGVMVVAKTDAAHLALARQFAERRVLKVYHAIVCGQLPHDTGEIRAAIARHPSHRKCMTVCEERGREAHTSYRVLERLADATLVEARLHTGRTHQVRVHFQHLGHPLVGDPVYGRRANRRLAERLGFEPARQMLHATQLTLAHPRTGESMTWEAPWPADFQDTLRHLRAVSRAETTRTTRPPAEIT</sequence>
<accession>A0A6M1RF10</accession>
<dbReference type="EC" id="5.4.99.-" evidence="5"/>
<keyword evidence="4" id="KW-0694">RNA-binding</keyword>
<dbReference type="RefSeq" id="WP_165106171.1">
    <property type="nucleotide sequence ID" value="NZ_JAAKYA010000024.1"/>
</dbReference>
<reference evidence="7 8" key="1">
    <citation type="submission" date="2020-02" db="EMBL/GenBank/DDBJ databases">
        <title>Draft genome sequence of Limisphaera ngatamarikiensis NGM72.4T, a thermophilic Verrucomicrobia grouped in subdivision 3.</title>
        <authorList>
            <person name="Carere C.R."/>
            <person name="Steen J."/>
            <person name="Hugenholtz P."/>
            <person name="Stott M.B."/>
        </authorList>
    </citation>
    <scope>NUCLEOTIDE SEQUENCE [LARGE SCALE GENOMIC DNA]</scope>
    <source>
        <strain evidence="7 8">NGM72.4</strain>
    </source>
</reference>
<evidence type="ECO:0000256" key="4">
    <source>
        <dbReference type="PROSITE-ProRule" id="PRU00182"/>
    </source>
</evidence>